<dbReference type="RefSeq" id="WP_120466899.1">
    <property type="nucleotide sequence ID" value="NZ_RAYQ01000002.1"/>
</dbReference>
<dbReference type="PANTHER" id="PTHR13932">
    <property type="entry name" value="COPROPORPHYRINIGEN III OXIDASE"/>
    <property type="match status" value="1"/>
</dbReference>
<reference evidence="8 9" key="1">
    <citation type="submission" date="2018-09" db="EMBL/GenBank/DDBJ databases">
        <title>Murine metabolic-syndrome-specific gut microbial biobank.</title>
        <authorList>
            <person name="Liu C."/>
        </authorList>
    </citation>
    <scope>NUCLEOTIDE SEQUENCE [LARGE SCALE GENOMIC DNA]</scope>
    <source>
        <strain evidence="8 9">0.1xD8-82</strain>
    </source>
</reference>
<evidence type="ECO:0000259" key="7">
    <source>
        <dbReference type="PROSITE" id="PS51918"/>
    </source>
</evidence>
<keyword evidence="4" id="KW-0408">Iron</keyword>
<dbReference type="GO" id="GO:0046872">
    <property type="term" value="F:metal ion binding"/>
    <property type="evidence" value="ECO:0007669"/>
    <property type="project" value="UniProtKB-KW"/>
</dbReference>
<dbReference type="GO" id="GO:0003824">
    <property type="term" value="F:catalytic activity"/>
    <property type="evidence" value="ECO:0007669"/>
    <property type="project" value="InterPro"/>
</dbReference>
<evidence type="ECO:0000256" key="5">
    <source>
        <dbReference type="ARBA" id="ARBA00023014"/>
    </source>
</evidence>
<evidence type="ECO:0000256" key="3">
    <source>
        <dbReference type="ARBA" id="ARBA00022723"/>
    </source>
</evidence>
<dbReference type="InterPro" id="IPR006638">
    <property type="entry name" value="Elp3/MiaA/NifB-like_rSAM"/>
</dbReference>
<dbReference type="AlphaFoldDB" id="A0A3A9ARI0"/>
<dbReference type="SFLD" id="SFLDG01065">
    <property type="entry name" value="anaerobic_coproporphyrinogen-I"/>
    <property type="match status" value="1"/>
</dbReference>
<keyword evidence="5" id="KW-0411">Iron-sulfur</keyword>
<evidence type="ECO:0000256" key="4">
    <source>
        <dbReference type="ARBA" id="ARBA00023004"/>
    </source>
</evidence>
<keyword evidence="3" id="KW-0479">Metal-binding</keyword>
<evidence type="ECO:0000256" key="1">
    <source>
        <dbReference type="ARBA" id="ARBA00017228"/>
    </source>
</evidence>
<dbReference type="NCBIfam" id="NF006067">
    <property type="entry name" value="PRK08208.1"/>
    <property type="match status" value="1"/>
</dbReference>
<dbReference type="SMART" id="SM00729">
    <property type="entry name" value="Elp3"/>
    <property type="match status" value="1"/>
</dbReference>
<evidence type="ECO:0000256" key="6">
    <source>
        <dbReference type="SAM" id="MobiDB-lite"/>
    </source>
</evidence>
<gene>
    <name evidence="8" type="ORF">D7V94_03435</name>
</gene>
<protein>
    <recommendedName>
        <fullName evidence="1">Heme chaperone HemW</fullName>
    </recommendedName>
</protein>
<evidence type="ECO:0000313" key="8">
    <source>
        <dbReference type="EMBL" id="RKI93809.1"/>
    </source>
</evidence>
<dbReference type="InterPro" id="IPR013785">
    <property type="entry name" value="Aldolase_TIM"/>
</dbReference>
<evidence type="ECO:0000256" key="2">
    <source>
        <dbReference type="ARBA" id="ARBA00022691"/>
    </source>
</evidence>
<keyword evidence="2" id="KW-0949">S-adenosyl-L-methionine</keyword>
<feature type="region of interest" description="Disordered" evidence="6">
    <location>
        <begin position="408"/>
        <end position="429"/>
    </location>
</feature>
<dbReference type="InterPro" id="IPR058240">
    <property type="entry name" value="rSAM_sf"/>
</dbReference>
<dbReference type="GO" id="GO:0006779">
    <property type="term" value="P:porphyrin-containing compound biosynthetic process"/>
    <property type="evidence" value="ECO:0007669"/>
    <property type="project" value="TreeGrafter"/>
</dbReference>
<proteinExistence type="predicted"/>
<comment type="caution">
    <text evidence="8">The sequence shown here is derived from an EMBL/GenBank/DDBJ whole genome shotgun (WGS) entry which is preliminary data.</text>
</comment>
<dbReference type="Gene3D" id="3.20.20.70">
    <property type="entry name" value="Aldolase class I"/>
    <property type="match status" value="1"/>
</dbReference>
<keyword evidence="9" id="KW-1185">Reference proteome</keyword>
<dbReference type="EMBL" id="RAYQ01000002">
    <property type="protein sequence ID" value="RKI93809.1"/>
    <property type="molecule type" value="Genomic_DNA"/>
</dbReference>
<dbReference type="SUPFAM" id="SSF102114">
    <property type="entry name" value="Radical SAM enzymes"/>
    <property type="match status" value="1"/>
</dbReference>
<name>A0A3A9ARI0_9FIRM</name>
<dbReference type="InterPro" id="IPR034505">
    <property type="entry name" value="Coproporphyrinogen-III_oxidase"/>
</dbReference>
<dbReference type="SFLD" id="SFLDS00029">
    <property type="entry name" value="Radical_SAM"/>
    <property type="match status" value="1"/>
</dbReference>
<sequence>MENLYVEESYVENPNVDTPYVQYMYSYPHKTAYRPLKGVSLREYAPLLKGAGHGLYLHIPFCETKCGYCNLFSVTGQGSGALDRYLEAVERQCGQYEKLLTPQNTEFSALTIGGGTPLYLTGEQLERVFGLLEAHFHFSREREFVIETAPEQTTEEKLALLKQAGVTRVSMGIQSFSDKELLTLRRRHSAQRAREALKLLKSFEFSCVNLDFIYGIPGQTRESLLKSLQEAIYYDPDEIFLYPLYIKHGVRLEGEGVKPDRNGALRQYQLASRFLKEKGFRQDSMRRFVRNKGEREFSECGFGTSLALGCGGRSYLGGLHFCSPYGVSQKECLAHIKKYEGCRDYTEITHGILLSSEEIKRRFVIRHLLIRPGLPVKEYRMHFGSDVMEDFPVLKSWTEDGYVRKSRKEPEISCGDRKRSEGPDKNNGETYLTLTEKGLAFSDYLGPQLISPQIRGAMKEWEESHGRIYDAVPGEPEKL</sequence>
<dbReference type="GO" id="GO:0051539">
    <property type="term" value="F:4 iron, 4 sulfur cluster binding"/>
    <property type="evidence" value="ECO:0007669"/>
    <property type="project" value="TreeGrafter"/>
</dbReference>
<organism evidence="8 9">
    <name type="scientific">Parablautia intestinalis</name>
    <dbReference type="NCBI Taxonomy" id="2320100"/>
    <lineage>
        <taxon>Bacteria</taxon>
        <taxon>Bacillati</taxon>
        <taxon>Bacillota</taxon>
        <taxon>Clostridia</taxon>
        <taxon>Lachnospirales</taxon>
        <taxon>Lachnospiraceae</taxon>
        <taxon>Parablautia</taxon>
    </lineage>
</organism>
<dbReference type="OrthoDB" id="9808022at2"/>
<dbReference type="Proteomes" id="UP000280696">
    <property type="component" value="Unassembled WGS sequence"/>
</dbReference>
<feature type="compositionally biased region" description="Basic and acidic residues" evidence="6">
    <location>
        <begin position="408"/>
        <end position="427"/>
    </location>
</feature>
<dbReference type="GO" id="GO:0005737">
    <property type="term" value="C:cytoplasm"/>
    <property type="evidence" value="ECO:0007669"/>
    <property type="project" value="TreeGrafter"/>
</dbReference>
<dbReference type="PROSITE" id="PS51918">
    <property type="entry name" value="RADICAL_SAM"/>
    <property type="match status" value="1"/>
</dbReference>
<dbReference type="Pfam" id="PF04055">
    <property type="entry name" value="Radical_SAM"/>
    <property type="match status" value="1"/>
</dbReference>
<accession>A0A3A9ARI0</accession>
<evidence type="ECO:0000313" key="9">
    <source>
        <dbReference type="Proteomes" id="UP000280696"/>
    </source>
</evidence>
<dbReference type="CDD" id="cd01335">
    <property type="entry name" value="Radical_SAM"/>
    <property type="match status" value="1"/>
</dbReference>
<dbReference type="SFLD" id="SFLDG01082">
    <property type="entry name" value="B12-binding_domain_containing"/>
    <property type="match status" value="1"/>
</dbReference>
<dbReference type="PANTHER" id="PTHR13932:SF5">
    <property type="entry name" value="RADICAL S-ADENOSYL METHIONINE DOMAIN-CONTAINING PROTEIN 1, MITOCHONDRIAL"/>
    <property type="match status" value="1"/>
</dbReference>
<feature type="domain" description="Radical SAM core" evidence="7">
    <location>
        <begin position="47"/>
        <end position="281"/>
    </location>
</feature>
<dbReference type="InterPro" id="IPR007197">
    <property type="entry name" value="rSAM"/>
</dbReference>